<dbReference type="Gene3D" id="3.40.630.30">
    <property type="match status" value="1"/>
</dbReference>
<dbReference type="GO" id="GO:0016747">
    <property type="term" value="F:acyltransferase activity, transferring groups other than amino-acyl groups"/>
    <property type="evidence" value="ECO:0007669"/>
    <property type="project" value="InterPro"/>
</dbReference>
<evidence type="ECO:0000313" key="4">
    <source>
        <dbReference type="EMBL" id="SAM70108.1"/>
    </source>
</evidence>
<dbReference type="PROSITE" id="PS51186">
    <property type="entry name" value="GNAT"/>
    <property type="match status" value="1"/>
</dbReference>
<dbReference type="InterPro" id="IPR016181">
    <property type="entry name" value="Acyl_CoA_acyltransferase"/>
</dbReference>
<dbReference type="InterPro" id="IPR000182">
    <property type="entry name" value="GNAT_dom"/>
</dbReference>
<keyword evidence="1 4" id="KW-0808">Transferase</keyword>
<dbReference type="SUPFAM" id="SSF55729">
    <property type="entry name" value="Acyl-CoA N-acyltransferases (Nat)"/>
    <property type="match status" value="1"/>
</dbReference>
<dbReference type="CDD" id="cd04301">
    <property type="entry name" value="NAT_SF"/>
    <property type="match status" value="1"/>
</dbReference>
<evidence type="ECO:0000256" key="1">
    <source>
        <dbReference type="ARBA" id="ARBA00022679"/>
    </source>
</evidence>
<dbReference type="RefSeq" id="WP_079541796.1">
    <property type="nucleotide sequence ID" value="NZ_CP171111.1"/>
</dbReference>
<evidence type="ECO:0000313" key="5">
    <source>
        <dbReference type="Proteomes" id="UP000190837"/>
    </source>
</evidence>
<evidence type="ECO:0000256" key="2">
    <source>
        <dbReference type="ARBA" id="ARBA00023315"/>
    </source>
</evidence>
<dbReference type="InterPro" id="IPR050832">
    <property type="entry name" value="Bact_Acetyltransf"/>
</dbReference>
<proteinExistence type="predicted"/>
<evidence type="ECO:0000259" key="3">
    <source>
        <dbReference type="PROSITE" id="PS51186"/>
    </source>
</evidence>
<dbReference type="EMBL" id="FKLO01000073">
    <property type="protein sequence ID" value="SAM70108.1"/>
    <property type="molecule type" value="Genomic_DNA"/>
</dbReference>
<dbReference type="EC" id="2.3.1.-" evidence="4"/>
<dbReference type="AlphaFoldDB" id="A0A1C3H6F1"/>
<reference evidence="5" key="1">
    <citation type="submission" date="2016-04" db="EMBL/GenBank/DDBJ databases">
        <authorList>
            <person name="Tagini F."/>
        </authorList>
    </citation>
    <scope>NUCLEOTIDE SEQUENCE [LARGE SCALE GENOMIC DNA]</scope>
    <source>
        <strain evidence="5">CHUV0807</strain>
    </source>
</reference>
<dbReference type="Pfam" id="PF00583">
    <property type="entry name" value="Acetyltransf_1"/>
    <property type="match status" value="1"/>
</dbReference>
<gene>
    <name evidence="4" type="ORF">CHUV0807_2145</name>
</gene>
<sequence>MTCEPGRASYTIRPANPADLPALQALAAACDVCRPGAHDPLWLAENAHGTPFGFIACTQVLDEMSLLSLAVHPAARRQGIARALHHAALAALRPAVAFLEVRASNHAAQALYADLGYRASGRRRAYYPNPDGSREDALVLRWQAAPTE</sequence>
<dbReference type="Proteomes" id="UP000190837">
    <property type="component" value="Unassembled WGS sequence"/>
</dbReference>
<feature type="domain" description="N-acetyltransferase" evidence="3">
    <location>
        <begin position="10"/>
        <end position="145"/>
    </location>
</feature>
<name>A0A1C3H6F1_9GAMM</name>
<accession>A0A1C3H6F1</accession>
<dbReference type="PROSITE" id="PS51257">
    <property type="entry name" value="PROKAR_LIPOPROTEIN"/>
    <property type="match status" value="1"/>
</dbReference>
<protein>
    <submittedName>
        <fullName evidence="4">Ribosomal-protein-S18p-alanine acetyltransferase</fullName>
        <ecNumber evidence="4">2.3.1.-</ecNumber>
    </submittedName>
</protein>
<keyword evidence="2 4" id="KW-0012">Acyltransferase</keyword>
<dbReference type="PANTHER" id="PTHR43877">
    <property type="entry name" value="AMINOALKYLPHOSPHONATE N-ACETYLTRANSFERASE-RELATED-RELATED"/>
    <property type="match status" value="1"/>
</dbReference>
<organism evidence="4 5">
    <name type="scientific">Cardiobacterium hominis</name>
    <dbReference type="NCBI Taxonomy" id="2718"/>
    <lineage>
        <taxon>Bacteria</taxon>
        <taxon>Pseudomonadati</taxon>
        <taxon>Pseudomonadota</taxon>
        <taxon>Gammaproteobacteria</taxon>
        <taxon>Cardiobacteriales</taxon>
        <taxon>Cardiobacteriaceae</taxon>
        <taxon>Cardiobacterium</taxon>
    </lineage>
</organism>